<keyword evidence="11" id="KW-0472">Membrane</keyword>
<keyword evidence="7" id="KW-0833">Ubl conjugation pathway</keyword>
<comment type="caution">
    <text evidence="13">The sequence shown here is derived from an EMBL/GenBank/DDBJ whole genome shotgun (WGS) entry which is preliminary data.</text>
</comment>
<dbReference type="EC" id="2.3.2.27" evidence="3"/>
<dbReference type="EMBL" id="JACTNZ010000007">
    <property type="protein sequence ID" value="KAG5539514.1"/>
    <property type="molecule type" value="Genomic_DNA"/>
</dbReference>
<dbReference type="EMBL" id="JACTNZ010000007">
    <property type="protein sequence ID" value="KAG5539497.1"/>
    <property type="molecule type" value="Genomic_DNA"/>
</dbReference>
<comment type="catalytic activity">
    <reaction evidence="1">
        <text>S-ubiquitinyl-[E2 ubiquitin-conjugating enzyme]-L-cysteine + [acceptor protein]-L-lysine = [E2 ubiquitin-conjugating enzyme]-L-cysteine + N(6)-ubiquitinyl-[acceptor protein]-L-lysine.</text>
        <dbReference type="EC" id="2.3.2.27"/>
    </reaction>
</comment>
<evidence type="ECO:0000256" key="2">
    <source>
        <dbReference type="ARBA" id="ARBA00004906"/>
    </source>
</evidence>
<evidence type="ECO:0000313" key="14">
    <source>
        <dbReference type="EMBL" id="KAG5539514.1"/>
    </source>
</evidence>
<protein>
    <recommendedName>
        <fullName evidence="3">RING-type E3 ubiquitin transferase</fullName>
        <ecNumber evidence="3">2.3.2.27</ecNumber>
    </recommendedName>
</protein>
<evidence type="ECO:0000259" key="12">
    <source>
        <dbReference type="PROSITE" id="PS50089"/>
    </source>
</evidence>
<feature type="region of interest" description="Disordered" evidence="10">
    <location>
        <begin position="156"/>
        <end position="176"/>
    </location>
</feature>
<evidence type="ECO:0000256" key="10">
    <source>
        <dbReference type="SAM" id="MobiDB-lite"/>
    </source>
</evidence>
<feature type="transmembrane region" description="Helical" evidence="11">
    <location>
        <begin position="20"/>
        <end position="45"/>
    </location>
</feature>
<gene>
    <name evidence="13" type="ORF">RHGRI_019892</name>
    <name evidence="14" type="ORF">RHGRI_019907</name>
</gene>
<keyword evidence="11" id="KW-0812">Transmembrane</keyword>
<dbReference type="AlphaFoldDB" id="A0AAV6JGI9"/>
<dbReference type="EMBL" id="JACTNZ010000007">
    <property type="protein sequence ID" value="KAG5539496.1"/>
    <property type="molecule type" value="Genomic_DNA"/>
</dbReference>
<dbReference type="PROSITE" id="PS50089">
    <property type="entry name" value="ZF_RING_2"/>
    <property type="match status" value="1"/>
</dbReference>
<dbReference type="SMART" id="SM00184">
    <property type="entry name" value="RING"/>
    <property type="match status" value="1"/>
</dbReference>
<evidence type="ECO:0000256" key="1">
    <source>
        <dbReference type="ARBA" id="ARBA00000900"/>
    </source>
</evidence>
<evidence type="ECO:0000256" key="3">
    <source>
        <dbReference type="ARBA" id="ARBA00012483"/>
    </source>
</evidence>
<keyword evidence="5" id="KW-0479">Metal-binding</keyword>
<evidence type="ECO:0000256" key="11">
    <source>
        <dbReference type="SAM" id="Phobius"/>
    </source>
</evidence>
<dbReference type="GO" id="GO:0016567">
    <property type="term" value="P:protein ubiquitination"/>
    <property type="evidence" value="ECO:0007669"/>
    <property type="project" value="InterPro"/>
</dbReference>
<feature type="domain" description="RING-type" evidence="12">
    <location>
        <begin position="101"/>
        <end position="143"/>
    </location>
</feature>
<comment type="pathway">
    <text evidence="2">Protein modification; protein ubiquitination.</text>
</comment>
<sequence>MSNPQVPSPPHLYPVSLQIKLYQAFIFSIPILFSIILFLLFYLFYLKRRSTPVSSPQPPLPRTSLDAPLGSSSVIGLKGNNKQKLPVILFDEDTRTREPMCCVCLGEFELKEELNQIPTCKHVFHIDCIRFWVHSNPTCPLCRCFIGLPTNRAHAPVGPDPIGQGNQDSDPNPPTVYQEQLQEQQTGRLAADVGNDSRIYDQMEGSSSSIGIESTCMENEMGTCSHQDYVVVTIHTHNS</sequence>
<keyword evidence="15" id="KW-1185">Reference proteome</keyword>
<keyword evidence="11" id="KW-1133">Transmembrane helix</keyword>
<keyword evidence="4" id="KW-0808">Transferase</keyword>
<evidence type="ECO:0000256" key="4">
    <source>
        <dbReference type="ARBA" id="ARBA00022679"/>
    </source>
</evidence>
<dbReference type="PANTHER" id="PTHR46913:SF23">
    <property type="entry name" value="E3 UBIQUITIN-PROTEIN LIGASE RHA4A-RELATED"/>
    <property type="match status" value="1"/>
</dbReference>
<organism evidence="13 15">
    <name type="scientific">Rhododendron griersonianum</name>
    <dbReference type="NCBI Taxonomy" id="479676"/>
    <lineage>
        <taxon>Eukaryota</taxon>
        <taxon>Viridiplantae</taxon>
        <taxon>Streptophyta</taxon>
        <taxon>Embryophyta</taxon>
        <taxon>Tracheophyta</taxon>
        <taxon>Spermatophyta</taxon>
        <taxon>Magnoliopsida</taxon>
        <taxon>eudicotyledons</taxon>
        <taxon>Gunneridae</taxon>
        <taxon>Pentapetalae</taxon>
        <taxon>asterids</taxon>
        <taxon>Ericales</taxon>
        <taxon>Ericaceae</taxon>
        <taxon>Ericoideae</taxon>
        <taxon>Rhodoreae</taxon>
        <taxon>Rhododendron</taxon>
    </lineage>
</organism>
<dbReference type="SUPFAM" id="SSF57850">
    <property type="entry name" value="RING/U-box"/>
    <property type="match status" value="1"/>
</dbReference>
<evidence type="ECO:0000256" key="5">
    <source>
        <dbReference type="ARBA" id="ARBA00022723"/>
    </source>
</evidence>
<dbReference type="PANTHER" id="PTHR46913">
    <property type="entry name" value="RING-H2 FINGER PROTEIN ATL16"/>
    <property type="match status" value="1"/>
</dbReference>
<dbReference type="InterPro" id="IPR001841">
    <property type="entry name" value="Znf_RING"/>
</dbReference>
<evidence type="ECO:0000313" key="13">
    <source>
        <dbReference type="EMBL" id="KAG5539497.1"/>
    </source>
</evidence>
<dbReference type="InterPro" id="IPR044600">
    <property type="entry name" value="ATL1/ATL16-like"/>
</dbReference>
<dbReference type="Gene3D" id="3.30.40.10">
    <property type="entry name" value="Zinc/RING finger domain, C3HC4 (zinc finger)"/>
    <property type="match status" value="1"/>
</dbReference>
<dbReference type="CDD" id="cd16461">
    <property type="entry name" value="RING-H2_EL5-like"/>
    <property type="match status" value="1"/>
</dbReference>
<keyword evidence="8" id="KW-0862">Zinc</keyword>
<evidence type="ECO:0000256" key="6">
    <source>
        <dbReference type="ARBA" id="ARBA00022771"/>
    </source>
</evidence>
<name>A0AAV6JGI9_9ERIC</name>
<keyword evidence="6 9" id="KW-0863">Zinc-finger</keyword>
<dbReference type="InterPro" id="IPR013083">
    <property type="entry name" value="Znf_RING/FYVE/PHD"/>
</dbReference>
<accession>A0AAV6JGI9</accession>
<dbReference type="EMBL" id="JACTNZ010000007">
    <property type="protein sequence ID" value="KAG5539515.1"/>
    <property type="molecule type" value="Genomic_DNA"/>
</dbReference>
<reference evidence="13" key="1">
    <citation type="submission" date="2020-08" db="EMBL/GenBank/DDBJ databases">
        <title>Plant Genome Project.</title>
        <authorList>
            <person name="Zhang R.-G."/>
        </authorList>
    </citation>
    <scope>NUCLEOTIDE SEQUENCE</scope>
    <source>
        <strain evidence="13">WSP0</strain>
        <tissue evidence="13">Leaf</tissue>
    </source>
</reference>
<dbReference type="Pfam" id="PF13639">
    <property type="entry name" value="zf-RING_2"/>
    <property type="match status" value="1"/>
</dbReference>
<dbReference type="Proteomes" id="UP000823749">
    <property type="component" value="Chromosome 7"/>
</dbReference>
<dbReference type="GO" id="GO:0008270">
    <property type="term" value="F:zinc ion binding"/>
    <property type="evidence" value="ECO:0007669"/>
    <property type="project" value="UniProtKB-KW"/>
</dbReference>
<dbReference type="GO" id="GO:0061630">
    <property type="term" value="F:ubiquitin protein ligase activity"/>
    <property type="evidence" value="ECO:0007669"/>
    <property type="project" value="UniProtKB-EC"/>
</dbReference>
<evidence type="ECO:0000256" key="8">
    <source>
        <dbReference type="ARBA" id="ARBA00022833"/>
    </source>
</evidence>
<proteinExistence type="predicted"/>
<evidence type="ECO:0000256" key="9">
    <source>
        <dbReference type="PROSITE-ProRule" id="PRU00175"/>
    </source>
</evidence>
<evidence type="ECO:0000256" key="7">
    <source>
        <dbReference type="ARBA" id="ARBA00022786"/>
    </source>
</evidence>
<feature type="compositionally biased region" description="Polar residues" evidence="10">
    <location>
        <begin position="164"/>
        <end position="176"/>
    </location>
</feature>
<evidence type="ECO:0000313" key="15">
    <source>
        <dbReference type="Proteomes" id="UP000823749"/>
    </source>
</evidence>